<feature type="region of interest" description="Disordered" evidence="4">
    <location>
        <begin position="14"/>
        <end position="78"/>
    </location>
</feature>
<dbReference type="GO" id="GO:0016491">
    <property type="term" value="F:oxidoreductase activity"/>
    <property type="evidence" value="ECO:0007669"/>
    <property type="project" value="InterPro"/>
</dbReference>
<organism evidence="6 7">
    <name type="scientific">Skeletonema marinoi</name>
    <dbReference type="NCBI Taxonomy" id="267567"/>
    <lineage>
        <taxon>Eukaryota</taxon>
        <taxon>Sar</taxon>
        <taxon>Stramenopiles</taxon>
        <taxon>Ochrophyta</taxon>
        <taxon>Bacillariophyta</taxon>
        <taxon>Coscinodiscophyceae</taxon>
        <taxon>Thalassiosirophycidae</taxon>
        <taxon>Thalassiosirales</taxon>
        <taxon>Skeletonemataceae</taxon>
        <taxon>Skeletonema</taxon>
        <taxon>Skeletonema marinoi-dohrnii complex</taxon>
    </lineage>
</organism>
<dbReference type="PANTHER" id="PTHR14194:SF86">
    <property type="entry name" value="OS05G0110300 PROTEIN"/>
    <property type="match status" value="1"/>
</dbReference>
<dbReference type="AlphaFoldDB" id="A0AAD9DH46"/>
<dbReference type="InterPro" id="IPR022656">
    <property type="entry name" value="XPA_C"/>
</dbReference>
<dbReference type="PANTHER" id="PTHR14194">
    <property type="entry name" value="NITROGEN METABOLIC REGULATION PROTEIN NMR-RELATED"/>
    <property type="match status" value="1"/>
</dbReference>
<evidence type="ECO:0000313" key="7">
    <source>
        <dbReference type="Proteomes" id="UP001224775"/>
    </source>
</evidence>
<dbReference type="Pfam" id="PF05181">
    <property type="entry name" value="XPA_C"/>
    <property type="match status" value="1"/>
</dbReference>
<protein>
    <submittedName>
        <fullName evidence="6">DNA repair protein DNA-binding domain-containing protein</fullName>
    </submittedName>
</protein>
<evidence type="ECO:0000256" key="1">
    <source>
        <dbReference type="ARBA" id="ARBA00004123"/>
    </source>
</evidence>
<reference evidence="6" key="1">
    <citation type="submission" date="2023-06" db="EMBL/GenBank/DDBJ databases">
        <title>Survivors Of The Sea: Transcriptome response of Skeletonema marinoi to long-term dormancy.</title>
        <authorList>
            <person name="Pinder M.I.M."/>
            <person name="Kourtchenko O."/>
            <person name="Robertson E.K."/>
            <person name="Larsson T."/>
            <person name="Maumus F."/>
            <person name="Osuna-Cruz C.M."/>
            <person name="Vancaester E."/>
            <person name="Stenow R."/>
            <person name="Vandepoele K."/>
            <person name="Ploug H."/>
            <person name="Bruchert V."/>
            <person name="Godhe A."/>
            <person name="Topel M."/>
        </authorList>
    </citation>
    <scope>NUCLEOTIDE SEQUENCE</scope>
    <source>
        <strain evidence="6">R05AC</strain>
    </source>
</reference>
<accession>A0AAD9DH46</accession>
<dbReference type="GO" id="GO:0005634">
    <property type="term" value="C:nucleus"/>
    <property type="evidence" value="ECO:0007669"/>
    <property type="project" value="UniProtKB-SubCell"/>
</dbReference>
<dbReference type="InterPro" id="IPR036291">
    <property type="entry name" value="NAD(P)-bd_dom_sf"/>
</dbReference>
<feature type="compositionally biased region" description="Basic and acidic residues" evidence="4">
    <location>
        <begin position="14"/>
        <end position="24"/>
    </location>
</feature>
<feature type="domain" description="XPA C-terminal" evidence="5">
    <location>
        <begin position="90"/>
        <end position="133"/>
    </location>
</feature>
<evidence type="ECO:0000259" key="5">
    <source>
        <dbReference type="Pfam" id="PF05181"/>
    </source>
</evidence>
<evidence type="ECO:0000256" key="2">
    <source>
        <dbReference type="ARBA" id="ARBA00022833"/>
    </source>
</evidence>
<keyword evidence="6" id="KW-0238">DNA-binding</keyword>
<keyword evidence="3" id="KW-0539">Nucleus</keyword>
<dbReference type="SUPFAM" id="SSF46955">
    <property type="entry name" value="Putative DNA-binding domain"/>
    <property type="match status" value="1"/>
</dbReference>
<dbReference type="Gene3D" id="3.40.50.720">
    <property type="entry name" value="NAD(P)-binding Rossmann-like Domain"/>
    <property type="match status" value="1"/>
</dbReference>
<sequence>MEENRKRALEIRKKREMEKERGETVEGFFAAAPPQEEGLQHKKRKVDGANEPKEDKKQRSNVLLSGEREDCENSDDESLEEFERDASAYVSQTEAQKTYCLPKGTIDVLFFIERDNPHQRGFSKMKLYSRAEVRRRARKRFGGKSGLITEREKRKMKRYEQELKEKNVRRVQVEAFQMQMNMPGMVSKKVIVTGAAGRTGSIVFSLLNKDPRFDAVGLVRSEASAKKLIAKTYCNLEEIVVSDVTQMEFEKEAENPHPWPYALDGAEAMVICTSAVPQISKVSIIKAMLKIPMNILTPKKKAINFRDLQFKYKPGQYPEMVDYVGQKKQIDLAKKMGVKHGGLVDPPEANQMQLILDVDDKLMQNEKKSIARTDVANLCIAALTESGGQSVSFDCIGRQLDEGEERVSSAEETLKAFLKEGKTCDYALGPKGM</sequence>
<comment type="caution">
    <text evidence="6">The sequence shown here is derived from an EMBL/GenBank/DDBJ whole genome shotgun (WGS) entry which is preliminary data.</text>
</comment>
<dbReference type="GO" id="GO:0003677">
    <property type="term" value="F:DNA binding"/>
    <property type="evidence" value="ECO:0007669"/>
    <property type="project" value="UniProtKB-KW"/>
</dbReference>
<evidence type="ECO:0000256" key="4">
    <source>
        <dbReference type="SAM" id="MobiDB-lite"/>
    </source>
</evidence>
<keyword evidence="2" id="KW-0862">Zinc</keyword>
<dbReference type="InterPro" id="IPR044163">
    <property type="entry name" value="SARED1-like"/>
</dbReference>
<dbReference type="SUPFAM" id="SSF51735">
    <property type="entry name" value="NAD(P)-binding Rossmann-fold domains"/>
    <property type="match status" value="1"/>
</dbReference>
<keyword evidence="7" id="KW-1185">Reference proteome</keyword>
<comment type="subcellular location">
    <subcellularLocation>
        <location evidence="1">Nucleus</location>
    </subcellularLocation>
</comment>
<evidence type="ECO:0000256" key="3">
    <source>
        <dbReference type="ARBA" id="ARBA00023242"/>
    </source>
</evidence>
<name>A0AAD9DH46_9STRA</name>
<evidence type="ECO:0000313" key="6">
    <source>
        <dbReference type="EMBL" id="KAK1747596.1"/>
    </source>
</evidence>
<dbReference type="CDD" id="cd21075">
    <property type="entry name" value="DBD_XPA-like"/>
    <property type="match status" value="1"/>
</dbReference>
<dbReference type="InterPro" id="IPR009061">
    <property type="entry name" value="DNA-bd_dom_put_sf"/>
</dbReference>
<dbReference type="InterPro" id="IPR037129">
    <property type="entry name" value="XPA_sf"/>
</dbReference>
<dbReference type="EMBL" id="JATAAI010000002">
    <property type="protein sequence ID" value="KAK1747596.1"/>
    <property type="molecule type" value="Genomic_DNA"/>
</dbReference>
<dbReference type="Gene3D" id="3.90.530.10">
    <property type="entry name" value="XPA C-terminal domain"/>
    <property type="match status" value="1"/>
</dbReference>
<dbReference type="Proteomes" id="UP001224775">
    <property type="component" value="Unassembled WGS sequence"/>
</dbReference>
<gene>
    <name evidence="6" type="ORF">QTG54_001559</name>
</gene>
<feature type="compositionally biased region" description="Basic and acidic residues" evidence="4">
    <location>
        <begin position="46"/>
        <end position="58"/>
    </location>
</feature>
<proteinExistence type="predicted"/>
<feature type="compositionally biased region" description="Acidic residues" evidence="4">
    <location>
        <begin position="69"/>
        <end position="78"/>
    </location>
</feature>